<keyword evidence="2" id="KW-1185">Reference proteome</keyword>
<gene>
    <name evidence="1" type="ORF">V8N49_20385</name>
</gene>
<name>A0ABU8DKG6_ERWAP</name>
<comment type="caution">
    <text evidence="1">The sequence shown here is derived from an EMBL/GenBank/DDBJ whole genome shotgun (WGS) entry which is preliminary data.</text>
</comment>
<dbReference type="SUPFAM" id="SSF101327">
    <property type="entry name" value="YgfB-like"/>
    <property type="match status" value="1"/>
</dbReference>
<protein>
    <submittedName>
        <fullName evidence="1">UPF0149 family protein</fullName>
    </submittedName>
</protein>
<dbReference type="Gene3D" id="1.20.120.740">
    <property type="entry name" value="YgfB uncharacterised protein family UPF0149, PF03695"/>
    <property type="match status" value="1"/>
</dbReference>
<dbReference type="NCBIfam" id="NF007704">
    <property type="entry name" value="PRK10396.1"/>
    <property type="match status" value="1"/>
</dbReference>
<accession>A0ABU8DKG6</accession>
<dbReference type="InterPro" id="IPR011978">
    <property type="entry name" value="YgfB-like"/>
</dbReference>
<organism evidence="1 2">
    <name type="scientific">Erwinia aphidicola</name>
    <dbReference type="NCBI Taxonomy" id="68334"/>
    <lineage>
        <taxon>Bacteria</taxon>
        <taxon>Pseudomonadati</taxon>
        <taxon>Pseudomonadota</taxon>
        <taxon>Gammaproteobacteria</taxon>
        <taxon>Enterobacterales</taxon>
        <taxon>Erwiniaceae</taxon>
        <taxon>Erwinia</taxon>
    </lineage>
</organism>
<proteinExistence type="predicted"/>
<sequence>MQQGPLTEEELEFLDEILTKYGNDDSVLDASELDGMFTAILSGPTLVEPQVWLPAIWGGEENDPEWESEEEFEQFMELIAQHMNDIADRLSEYPEQFEPLFGLNEMEGTEFVVVEEWCYGYMKGVALGNNWPTLSEALKPALAAIALHGSEENFDKLESMSPEEHEQSIEAIRPAALSLFSPKVLH</sequence>
<reference evidence="1 2" key="1">
    <citation type="submission" date="2024-02" db="EMBL/GenBank/DDBJ databases">
        <title>First report Erwinia aphidicola in onion in Chile.</title>
        <authorList>
            <person name="Valenzuela M."/>
            <person name="Pena M."/>
            <person name="Dutta B."/>
        </authorList>
    </citation>
    <scope>NUCLEOTIDE SEQUENCE [LARGE SCALE GENOMIC DNA]</scope>
    <source>
        <strain evidence="1 2">QCJ3A</strain>
    </source>
</reference>
<evidence type="ECO:0000313" key="1">
    <source>
        <dbReference type="EMBL" id="MEI2684002.1"/>
    </source>
</evidence>
<dbReference type="RefSeq" id="WP_053110389.1">
    <property type="nucleotide sequence ID" value="NZ_CAKKMT010000005.1"/>
</dbReference>
<dbReference type="EMBL" id="JBANEI010000019">
    <property type="protein sequence ID" value="MEI2684002.1"/>
    <property type="molecule type" value="Genomic_DNA"/>
</dbReference>
<dbReference type="Pfam" id="PF03695">
    <property type="entry name" value="UPF0149"/>
    <property type="match status" value="1"/>
</dbReference>
<evidence type="ECO:0000313" key="2">
    <source>
        <dbReference type="Proteomes" id="UP001306592"/>
    </source>
</evidence>
<dbReference type="Proteomes" id="UP001306592">
    <property type="component" value="Unassembled WGS sequence"/>
</dbReference>
<dbReference type="InterPro" id="IPR036255">
    <property type="entry name" value="YgfB-like_sf"/>
</dbReference>
<dbReference type="NCBIfam" id="TIGR02292">
    <property type="entry name" value="ygfB_yecA"/>
    <property type="match status" value="1"/>
</dbReference>